<evidence type="ECO:0000256" key="1">
    <source>
        <dbReference type="SAM" id="Phobius"/>
    </source>
</evidence>
<organism evidence="2 3">
    <name type="scientific">Parendozoicomonas haliclonae</name>
    <dbReference type="NCBI Taxonomy" id="1960125"/>
    <lineage>
        <taxon>Bacteria</taxon>
        <taxon>Pseudomonadati</taxon>
        <taxon>Pseudomonadota</taxon>
        <taxon>Gammaproteobacteria</taxon>
        <taxon>Oceanospirillales</taxon>
        <taxon>Endozoicomonadaceae</taxon>
        <taxon>Parendozoicomonas</taxon>
    </lineage>
</organism>
<evidence type="ECO:0000313" key="2">
    <source>
        <dbReference type="EMBL" id="SMA50938.1"/>
    </source>
</evidence>
<accession>A0A1X7AS64</accession>
<keyword evidence="1" id="KW-1133">Transmembrane helix</keyword>
<feature type="transmembrane region" description="Helical" evidence="1">
    <location>
        <begin position="97"/>
        <end position="116"/>
    </location>
</feature>
<protein>
    <recommendedName>
        <fullName evidence="4">DUF3899 domain-containing protein</fullName>
    </recommendedName>
</protein>
<feature type="transmembrane region" description="Helical" evidence="1">
    <location>
        <begin position="39"/>
        <end position="57"/>
    </location>
</feature>
<dbReference type="Proteomes" id="UP000196573">
    <property type="component" value="Unassembled WGS sequence"/>
</dbReference>
<dbReference type="EMBL" id="FWPT01000021">
    <property type="protein sequence ID" value="SMA50938.1"/>
    <property type="molecule type" value="Genomic_DNA"/>
</dbReference>
<keyword evidence="3" id="KW-1185">Reference proteome</keyword>
<name>A0A1X7AS64_9GAMM</name>
<reference evidence="2 3" key="1">
    <citation type="submission" date="2017-03" db="EMBL/GenBank/DDBJ databases">
        <authorList>
            <person name="Afonso C.L."/>
            <person name="Miller P.J."/>
            <person name="Scott M.A."/>
            <person name="Spackman E."/>
            <person name="Goraichik I."/>
            <person name="Dimitrov K.M."/>
            <person name="Suarez D.L."/>
            <person name="Swayne D.E."/>
        </authorList>
    </citation>
    <scope>NUCLEOTIDE SEQUENCE [LARGE SCALE GENOMIC DNA]</scope>
    <source>
        <strain evidence="2">SB41UT1</strain>
    </source>
</reference>
<dbReference type="AlphaFoldDB" id="A0A1X7AS64"/>
<feature type="transmembrane region" description="Helical" evidence="1">
    <location>
        <begin position="6"/>
        <end position="27"/>
    </location>
</feature>
<proteinExistence type="predicted"/>
<sequence length="117" mass="12441">MIFAVLKYLTVANLLSALTVVGLSFFIDAITLAEPGNILIANTVLLWSFAYILFAPGSPSHAVQSNPAALKADASSLHTSGEADRARFKLENTNTGMLLFIAGLPSFLACLVLFLLL</sequence>
<keyword evidence="1" id="KW-0472">Membrane</keyword>
<dbReference type="RefSeq" id="WP_087113381.1">
    <property type="nucleotide sequence ID" value="NZ_CBCSCN010000022.1"/>
</dbReference>
<gene>
    <name evidence="2" type="ORF">EHSB41UT_04756</name>
</gene>
<keyword evidence="1" id="KW-0812">Transmembrane</keyword>
<evidence type="ECO:0008006" key="4">
    <source>
        <dbReference type="Google" id="ProtNLM"/>
    </source>
</evidence>
<evidence type="ECO:0000313" key="3">
    <source>
        <dbReference type="Proteomes" id="UP000196573"/>
    </source>
</evidence>